<dbReference type="EMBL" id="QHKM01000003">
    <property type="protein sequence ID" value="RAK67149.1"/>
    <property type="molecule type" value="Genomic_DNA"/>
</dbReference>
<comment type="caution">
    <text evidence="2">The sequence shown here is derived from an EMBL/GenBank/DDBJ whole genome shotgun (WGS) entry which is preliminary data.</text>
</comment>
<dbReference type="PROSITE" id="PS51742">
    <property type="entry name" value="PPC"/>
    <property type="match status" value="1"/>
</dbReference>
<dbReference type="Proteomes" id="UP000248553">
    <property type="component" value="Unassembled WGS sequence"/>
</dbReference>
<dbReference type="PANTHER" id="PTHR34988">
    <property type="entry name" value="PROTEIN, PUTATIVE-RELATED"/>
    <property type="match status" value="1"/>
</dbReference>
<dbReference type="PANTHER" id="PTHR34988:SF1">
    <property type="entry name" value="DNA-BINDING PROTEIN"/>
    <property type="match status" value="1"/>
</dbReference>
<dbReference type="AlphaFoldDB" id="A0A328BKJ3"/>
<dbReference type="OrthoDB" id="552202at2"/>
<proteinExistence type="predicted"/>
<protein>
    <submittedName>
        <fullName evidence="2">DNA-binding protein</fullName>
    </submittedName>
</protein>
<name>A0A328BKJ3_9BACT</name>
<organism evidence="2 3">
    <name type="scientific">Hymenobacter edaphi</name>
    <dbReference type="NCBI Taxonomy" id="2211146"/>
    <lineage>
        <taxon>Bacteria</taxon>
        <taxon>Pseudomonadati</taxon>
        <taxon>Bacteroidota</taxon>
        <taxon>Cytophagia</taxon>
        <taxon>Cytophagales</taxon>
        <taxon>Hymenobacteraceae</taxon>
        <taxon>Hymenobacter</taxon>
    </lineage>
</organism>
<gene>
    <name evidence="2" type="ORF">DLM85_11515</name>
</gene>
<dbReference type="GO" id="GO:0003677">
    <property type="term" value="F:DNA binding"/>
    <property type="evidence" value="ECO:0007669"/>
    <property type="project" value="UniProtKB-KW"/>
</dbReference>
<evidence type="ECO:0000313" key="2">
    <source>
        <dbReference type="EMBL" id="RAK67149.1"/>
    </source>
</evidence>
<dbReference type="Gene3D" id="3.30.1330.80">
    <property type="entry name" value="Hypothetical protein, similar to alpha- acetolactate decarboxylase, domain 2"/>
    <property type="match status" value="1"/>
</dbReference>
<keyword evidence="2" id="KW-0238">DNA-binding</keyword>
<evidence type="ECO:0000313" key="3">
    <source>
        <dbReference type="Proteomes" id="UP000248553"/>
    </source>
</evidence>
<dbReference type="Pfam" id="PF03479">
    <property type="entry name" value="PCC"/>
    <property type="match status" value="1"/>
</dbReference>
<dbReference type="CDD" id="cd11378">
    <property type="entry name" value="DUF296"/>
    <property type="match status" value="1"/>
</dbReference>
<evidence type="ECO:0000259" key="1">
    <source>
        <dbReference type="PROSITE" id="PS51742"/>
    </source>
</evidence>
<dbReference type="InterPro" id="IPR005175">
    <property type="entry name" value="PPC_dom"/>
</dbReference>
<dbReference type="SUPFAM" id="SSF117856">
    <property type="entry name" value="AF0104/ALDC/Ptd012-like"/>
    <property type="match status" value="1"/>
</dbReference>
<keyword evidence="3" id="KW-1185">Reference proteome</keyword>
<accession>A0A328BKJ3</accession>
<feature type="domain" description="PPC" evidence="1">
    <location>
        <begin position="1"/>
        <end position="129"/>
    </location>
</feature>
<sequence length="147" mass="15766">MHTLTLRLRPGQDVRQQLAALVQQQHLRAAAVLTCVGSLTQVTLRLANQEGPTVYRGHFEIVSLVGTLAESGSHLHLSVADSTGRTIGGHLLDGNVVYTTAELVLGVLDDVAFEREVDPTFGYRELAVRPAVPAPAKASHKSPKGKK</sequence>
<reference evidence="3" key="1">
    <citation type="submission" date="2018-05" db="EMBL/GenBank/DDBJ databases">
        <authorList>
            <person name="Nie L."/>
        </authorList>
    </citation>
    <scope>NUCLEOTIDE SEQUENCE [LARGE SCALE GENOMIC DNA]</scope>
    <source>
        <strain evidence="3">NL</strain>
    </source>
</reference>